<dbReference type="Pfam" id="PF00872">
    <property type="entry name" value="Transposase_mut"/>
    <property type="match status" value="1"/>
</dbReference>
<dbReference type="GO" id="GO:0006313">
    <property type="term" value="P:DNA transposition"/>
    <property type="evidence" value="ECO:0007669"/>
    <property type="project" value="InterPro"/>
</dbReference>
<dbReference type="EMBL" id="JH597770">
    <property type="protein sequence ID" value="EHP68914.1"/>
    <property type="molecule type" value="Genomic_DNA"/>
</dbReference>
<evidence type="ECO:0000256" key="1">
    <source>
        <dbReference type="ARBA" id="ARBA00022578"/>
    </source>
</evidence>
<feature type="compositionally biased region" description="Low complexity" evidence="4">
    <location>
        <begin position="107"/>
        <end position="127"/>
    </location>
</feature>
<feature type="region of interest" description="Disordered" evidence="4">
    <location>
        <begin position="94"/>
        <end position="135"/>
    </location>
</feature>
<evidence type="ECO:0000256" key="4">
    <source>
        <dbReference type="SAM" id="MobiDB-lite"/>
    </source>
</evidence>
<sequence length="173" mass="18636">MDGKYVKLRGGRRGVLLIALGLTDHGVRAVLDVVLTGEEDVVSYWDLPVRLWRYNLTLVVAEGVKAVEEAISRSGIQVARQTCPVHLKRSRRVRDALDSSPCPPGALPSSPTSLPPGSSGPSLGPTTRPALQLPPGEFGKCHSPWRIARAIALKQPLHLLSHSCNITRALISS</sequence>
<dbReference type="eggNOG" id="arCOG04918">
    <property type="taxonomic scope" value="Archaea"/>
</dbReference>
<name>H2C9T8_9CREN</name>
<dbReference type="PANTHER" id="PTHR33217">
    <property type="entry name" value="TRANSPOSASE FOR INSERTION SEQUENCE ELEMENT IS1081"/>
    <property type="match status" value="1"/>
</dbReference>
<dbReference type="GO" id="GO:0004803">
    <property type="term" value="F:transposase activity"/>
    <property type="evidence" value="ECO:0007669"/>
    <property type="project" value="InterPro"/>
</dbReference>
<keyword evidence="1" id="KW-0815">Transposition</keyword>
<dbReference type="Proteomes" id="UP000003980">
    <property type="component" value="Unassembled WGS sequence"/>
</dbReference>
<gene>
    <name evidence="5" type="ORF">MetMK1DRAFT_00033630</name>
</gene>
<proteinExistence type="predicted"/>
<evidence type="ECO:0000256" key="2">
    <source>
        <dbReference type="ARBA" id="ARBA00023125"/>
    </source>
</evidence>
<keyword evidence="6" id="KW-1185">Reference proteome</keyword>
<evidence type="ECO:0000256" key="3">
    <source>
        <dbReference type="ARBA" id="ARBA00023172"/>
    </source>
</evidence>
<accession>H2C9T8</accession>
<protein>
    <submittedName>
        <fullName evidence="5">Transposase</fullName>
    </submittedName>
</protein>
<dbReference type="STRING" id="671065.MetMK1DRAFT_00033630"/>
<reference evidence="5 6" key="1">
    <citation type="submission" date="2012-01" db="EMBL/GenBank/DDBJ databases">
        <title>Improved High-Quality Draft sequence of Metallosphaera yellowstonensis MK1.</title>
        <authorList>
            <consortium name="US DOE Joint Genome Institute"/>
            <person name="Lucas S."/>
            <person name="Han J."/>
            <person name="Cheng J.-F."/>
            <person name="Goodwin L."/>
            <person name="Pitluck S."/>
            <person name="Peters L."/>
            <person name="Teshima H."/>
            <person name="Detter J.C."/>
            <person name="Han C."/>
            <person name="Tapia R."/>
            <person name="Land M."/>
            <person name="Hauser L."/>
            <person name="Kyrpides N."/>
            <person name="Kozubal M."/>
            <person name="Macur R.E."/>
            <person name="Jay Z."/>
            <person name="Inskeep W."/>
            <person name="Woyke T."/>
        </authorList>
    </citation>
    <scope>NUCLEOTIDE SEQUENCE [LARGE SCALE GENOMIC DNA]</scope>
    <source>
        <strain evidence="5 6">MK1</strain>
    </source>
</reference>
<evidence type="ECO:0000313" key="6">
    <source>
        <dbReference type="Proteomes" id="UP000003980"/>
    </source>
</evidence>
<keyword evidence="3" id="KW-0233">DNA recombination</keyword>
<dbReference type="HOGENOM" id="CLU_101657_0_0_2"/>
<dbReference type="AlphaFoldDB" id="H2C9T8"/>
<dbReference type="PANTHER" id="PTHR33217:SF7">
    <property type="entry name" value="TRANSPOSASE FOR INSERTION SEQUENCE ELEMENT IS1081"/>
    <property type="match status" value="1"/>
</dbReference>
<keyword evidence="2" id="KW-0238">DNA-binding</keyword>
<dbReference type="InterPro" id="IPR001207">
    <property type="entry name" value="Transposase_mutator"/>
</dbReference>
<evidence type="ECO:0000313" key="5">
    <source>
        <dbReference type="EMBL" id="EHP68914.1"/>
    </source>
</evidence>
<dbReference type="GO" id="GO:0003677">
    <property type="term" value="F:DNA binding"/>
    <property type="evidence" value="ECO:0007669"/>
    <property type="project" value="UniProtKB-KW"/>
</dbReference>
<organism evidence="5 6">
    <name type="scientific">Metallosphaera yellowstonensis MK1</name>
    <dbReference type="NCBI Taxonomy" id="671065"/>
    <lineage>
        <taxon>Archaea</taxon>
        <taxon>Thermoproteota</taxon>
        <taxon>Thermoprotei</taxon>
        <taxon>Sulfolobales</taxon>
        <taxon>Sulfolobaceae</taxon>
        <taxon>Metallosphaera</taxon>
    </lineage>
</organism>